<dbReference type="InterPro" id="IPR016039">
    <property type="entry name" value="Thiolase-like"/>
</dbReference>
<dbReference type="InterPro" id="IPR049900">
    <property type="entry name" value="PKS_mFAS_DH"/>
</dbReference>
<keyword evidence="5" id="KW-0511">Multifunctional enzyme</keyword>
<dbReference type="SMART" id="SM00829">
    <property type="entry name" value="PKS_ER"/>
    <property type="match status" value="1"/>
</dbReference>
<dbReference type="InterPro" id="IPR020807">
    <property type="entry name" value="PKS_DH"/>
</dbReference>
<dbReference type="Gene3D" id="3.30.70.3290">
    <property type="match status" value="1"/>
</dbReference>
<dbReference type="InterPro" id="IPR014043">
    <property type="entry name" value="Acyl_transferase_dom"/>
</dbReference>
<dbReference type="InterPro" id="IPR001227">
    <property type="entry name" value="Ac_transferase_dom_sf"/>
</dbReference>
<dbReference type="InterPro" id="IPR011032">
    <property type="entry name" value="GroES-like_sf"/>
</dbReference>
<dbReference type="InterPro" id="IPR009081">
    <property type="entry name" value="PP-bd_ACP"/>
</dbReference>
<dbReference type="InterPro" id="IPR020806">
    <property type="entry name" value="PKS_PP-bd"/>
</dbReference>
<dbReference type="PROSITE" id="PS52004">
    <property type="entry name" value="KS3_2"/>
    <property type="match status" value="1"/>
</dbReference>
<keyword evidence="3" id="KW-0808">Transferase</keyword>
<dbReference type="SUPFAM" id="SSF53335">
    <property type="entry name" value="S-adenosyl-L-methionine-dependent methyltransferases"/>
    <property type="match status" value="1"/>
</dbReference>
<dbReference type="CDD" id="cd05195">
    <property type="entry name" value="enoyl_red"/>
    <property type="match status" value="1"/>
</dbReference>
<protein>
    <submittedName>
        <fullName evidence="12">Polyketide synthase</fullName>
    </submittedName>
</protein>
<dbReference type="GO" id="GO:0004312">
    <property type="term" value="F:fatty acid synthase activity"/>
    <property type="evidence" value="ECO:0007669"/>
    <property type="project" value="TreeGrafter"/>
</dbReference>
<keyword evidence="1" id="KW-0596">Phosphopantetheine</keyword>
<dbReference type="EMBL" id="RIBY02001887">
    <property type="protein sequence ID" value="KAH9827374.1"/>
    <property type="molecule type" value="Genomic_DNA"/>
</dbReference>
<dbReference type="GO" id="GO:0031177">
    <property type="term" value="F:phosphopantetheine binding"/>
    <property type="evidence" value="ECO:0007669"/>
    <property type="project" value="InterPro"/>
</dbReference>
<dbReference type="SUPFAM" id="SSF50129">
    <property type="entry name" value="GroES-like"/>
    <property type="match status" value="1"/>
</dbReference>
<dbReference type="InterPro" id="IPR032821">
    <property type="entry name" value="PKS_assoc"/>
</dbReference>
<dbReference type="InterPro" id="IPR049552">
    <property type="entry name" value="PKS_DH_N"/>
</dbReference>
<dbReference type="InterPro" id="IPR036291">
    <property type="entry name" value="NAD(P)-bd_dom_sf"/>
</dbReference>
<evidence type="ECO:0000313" key="12">
    <source>
        <dbReference type="EMBL" id="KAH9827374.1"/>
    </source>
</evidence>
<dbReference type="SMART" id="SM00827">
    <property type="entry name" value="PKS_AT"/>
    <property type="match status" value="1"/>
</dbReference>
<dbReference type="PANTHER" id="PTHR43775:SF28">
    <property type="entry name" value="SYNTHASE, PUTATIVE-RELATED"/>
    <property type="match status" value="1"/>
</dbReference>
<dbReference type="Gene3D" id="1.10.1200.10">
    <property type="entry name" value="ACP-like"/>
    <property type="match status" value="1"/>
</dbReference>
<dbReference type="GO" id="GO:0006633">
    <property type="term" value="P:fatty acid biosynthetic process"/>
    <property type="evidence" value="ECO:0007669"/>
    <property type="project" value="TreeGrafter"/>
</dbReference>
<feature type="domain" description="Ketosynthase family 3 (KS3)" evidence="10">
    <location>
        <begin position="94"/>
        <end position="531"/>
    </location>
</feature>
<dbReference type="PROSITE" id="PS00012">
    <property type="entry name" value="PHOSPHOPANTETHEINE"/>
    <property type="match status" value="1"/>
</dbReference>
<evidence type="ECO:0000256" key="3">
    <source>
        <dbReference type="ARBA" id="ARBA00022679"/>
    </source>
</evidence>
<dbReference type="InterPro" id="IPR020841">
    <property type="entry name" value="PKS_Beta-ketoAc_synthase_dom"/>
</dbReference>
<dbReference type="GO" id="GO:0016491">
    <property type="term" value="F:oxidoreductase activity"/>
    <property type="evidence" value="ECO:0007669"/>
    <property type="project" value="InterPro"/>
</dbReference>
<dbReference type="InterPro" id="IPR049551">
    <property type="entry name" value="PKS_DH_C"/>
</dbReference>
<evidence type="ECO:0000256" key="8">
    <source>
        <dbReference type="SAM" id="MobiDB-lite"/>
    </source>
</evidence>
<dbReference type="Gene3D" id="3.10.129.110">
    <property type="entry name" value="Polyketide synthase dehydratase"/>
    <property type="match status" value="1"/>
</dbReference>
<keyword evidence="6" id="KW-0012">Acyltransferase</keyword>
<dbReference type="InterPro" id="IPR050091">
    <property type="entry name" value="PKS_NRPS_Biosynth_Enz"/>
</dbReference>
<dbReference type="Pfam" id="PF13489">
    <property type="entry name" value="Methyltransf_23"/>
    <property type="match status" value="1"/>
</dbReference>
<evidence type="ECO:0000256" key="7">
    <source>
        <dbReference type="PROSITE-ProRule" id="PRU01363"/>
    </source>
</evidence>
<evidence type="ECO:0000259" key="9">
    <source>
        <dbReference type="PROSITE" id="PS50075"/>
    </source>
</evidence>
<dbReference type="Pfam" id="PF00109">
    <property type="entry name" value="ketoacyl-synt"/>
    <property type="match status" value="2"/>
</dbReference>
<evidence type="ECO:0000259" key="11">
    <source>
        <dbReference type="PROSITE" id="PS52019"/>
    </source>
</evidence>
<gene>
    <name evidence="12" type="ORF">Tdes44962_MAKER09744</name>
</gene>
<dbReference type="Gene3D" id="3.40.50.150">
    <property type="entry name" value="Vaccinia Virus protein VP39"/>
    <property type="match status" value="1"/>
</dbReference>
<evidence type="ECO:0000256" key="1">
    <source>
        <dbReference type="ARBA" id="ARBA00022450"/>
    </source>
</evidence>
<dbReference type="PROSITE" id="PS52019">
    <property type="entry name" value="PKS_MFAS_DH"/>
    <property type="match status" value="1"/>
</dbReference>
<dbReference type="InterPro" id="IPR029063">
    <property type="entry name" value="SAM-dependent_MTases_sf"/>
</dbReference>
<evidence type="ECO:0000256" key="5">
    <source>
        <dbReference type="ARBA" id="ARBA00023268"/>
    </source>
</evidence>
<reference evidence="12 13" key="1">
    <citation type="journal article" date="2018" name="IMA Fungus">
        <title>IMA Genome-F 10: Nine draft genome sequences of Claviceps purpurea s.lat., including C. arundinis, C. humidiphila, and C. cf. spartinae, pseudomolecules for the pitch canker pathogen Fusarium circinatum, draft genome of Davidsoniella eucalypti, Grosmannia galeiformis, Quambalaria eucalypti, and Teratosphaeria destructans.</title>
        <authorList>
            <person name="Wingfield B.D."/>
            <person name="Liu M."/>
            <person name="Nguyen H.D."/>
            <person name="Lane F.A."/>
            <person name="Morgan S.W."/>
            <person name="De Vos L."/>
            <person name="Wilken P.M."/>
            <person name="Duong T.A."/>
            <person name="Aylward J."/>
            <person name="Coetzee M.P."/>
            <person name="Dadej K."/>
            <person name="De Beer Z.W."/>
            <person name="Findlay W."/>
            <person name="Havenga M."/>
            <person name="Kolarik M."/>
            <person name="Menzies J.G."/>
            <person name="Naidoo K."/>
            <person name="Pochopski O."/>
            <person name="Shoukouhi P."/>
            <person name="Santana Q.C."/>
            <person name="Seifert K.A."/>
            <person name="Soal N."/>
            <person name="Steenkamp E.T."/>
            <person name="Tatham C.T."/>
            <person name="van der Nest M.A."/>
            <person name="Wingfield M.J."/>
        </authorList>
    </citation>
    <scope>NUCLEOTIDE SEQUENCE [LARGE SCALE GENOMIC DNA]</scope>
    <source>
        <strain evidence="12">CMW44962</strain>
    </source>
</reference>
<dbReference type="Pfam" id="PF08240">
    <property type="entry name" value="ADH_N"/>
    <property type="match status" value="1"/>
</dbReference>
<dbReference type="SMART" id="SM00825">
    <property type="entry name" value="PKS_KS"/>
    <property type="match status" value="1"/>
</dbReference>
<dbReference type="SMART" id="SM00826">
    <property type="entry name" value="PKS_DH"/>
    <property type="match status" value="1"/>
</dbReference>
<dbReference type="InterPro" id="IPR057326">
    <property type="entry name" value="KR_dom"/>
</dbReference>
<dbReference type="PANTHER" id="PTHR43775">
    <property type="entry name" value="FATTY ACID SYNTHASE"/>
    <property type="match status" value="1"/>
</dbReference>
<dbReference type="SUPFAM" id="SSF52151">
    <property type="entry name" value="FabD/lysophospholipase-like"/>
    <property type="match status" value="1"/>
</dbReference>
<keyword evidence="4" id="KW-0521">NADP</keyword>
<dbReference type="Gene3D" id="3.90.180.10">
    <property type="entry name" value="Medium-chain alcohol dehydrogenases, catalytic domain"/>
    <property type="match status" value="1"/>
</dbReference>
<dbReference type="Pfam" id="PF21089">
    <property type="entry name" value="PKS_DH_N"/>
    <property type="match status" value="1"/>
</dbReference>
<evidence type="ECO:0000256" key="2">
    <source>
        <dbReference type="ARBA" id="ARBA00022553"/>
    </source>
</evidence>
<dbReference type="Pfam" id="PF16197">
    <property type="entry name" value="KAsynt_C_assoc"/>
    <property type="match status" value="1"/>
</dbReference>
<dbReference type="InterPro" id="IPR016035">
    <property type="entry name" value="Acyl_Trfase/lysoPLipase"/>
</dbReference>
<dbReference type="SMART" id="SM00822">
    <property type="entry name" value="PKS_KR"/>
    <property type="match status" value="1"/>
</dbReference>
<feature type="region of interest" description="Disordered" evidence="8">
    <location>
        <begin position="1"/>
        <end position="42"/>
    </location>
</feature>
<dbReference type="Pfam" id="PF02801">
    <property type="entry name" value="Ketoacyl-synt_C"/>
    <property type="match status" value="1"/>
</dbReference>
<dbReference type="Pfam" id="PF00698">
    <property type="entry name" value="Acyl_transf_1"/>
    <property type="match status" value="1"/>
</dbReference>
<reference evidence="12 13" key="2">
    <citation type="journal article" date="2021" name="Curr. Genet.">
        <title>Genetic response to nitrogen starvation in the aggressive Eucalyptus foliar pathogen Teratosphaeria destructans.</title>
        <authorList>
            <person name="Havenga M."/>
            <person name="Wingfield B.D."/>
            <person name="Wingfield M.J."/>
            <person name="Dreyer L.L."/>
            <person name="Roets F."/>
            <person name="Aylward J."/>
        </authorList>
    </citation>
    <scope>NUCLEOTIDE SEQUENCE [LARGE SCALE GENOMIC DNA]</scope>
    <source>
        <strain evidence="12">CMW44962</strain>
    </source>
</reference>
<dbReference type="PROSITE" id="PS50075">
    <property type="entry name" value="CARRIER"/>
    <property type="match status" value="1"/>
</dbReference>
<dbReference type="InterPro" id="IPR020843">
    <property type="entry name" value="ER"/>
</dbReference>
<feature type="region of interest" description="N-terminal hotdog fold" evidence="7">
    <location>
        <begin position="884"/>
        <end position="1013"/>
    </location>
</feature>
<dbReference type="SUPFAM" id="SSF51735">
    <property type="entry name" value="NAD(P)-binding Rossmann-fold domains"/>
    <property type="match status" value="2"/>
</dbReference>
<evidence type="ECO:0000256" key="6">
    <source>
        <dbReference type="ARBA" id="ARBA00023315"/>
    </source>
</evidence>
<dbReference type="CDD" id="cd00833">
    <property type="entry name" value="PKS"/>
    <property type="match status" value="1"/>
</dbReference>
<dbReference type="InterPro" id="IPR014030">
    <property type="entry name" value="Ketoacyl_synth_N"/>
</dbReference>
<organism evidence="12 13">
    <name type="scientific">Teratosphaeria destructans</name>
    <dbReference type="NCBI Taxonomy" id="418781"/>
    <lineage>
        <taxon>Eukaryota</taxon>
        <taxon>Fungi</taxon>
        <taxon>Dikarya</taxon>
        <taxon>Ascomycota</taxon>
        <taxon>Pezizomycotina</taxon>
        <taxon>Dothideomycetes</taxon>
        <taxon>Dothideomycetidae</taxon>
        <taxon>Mycosphaerellales</taxon>
        <taxon>Teratosphaeriaceae</taxon>
        <taxon>Teratosphaeria</taxon>
    </lineage>
</organism>
<dbReference type="SUPFAM" id="SSF47336">
    <property type="entry name" value="ACP-like"/>
    <property type="match status" value="1"/>
</dbReference>
<dbReference type="Gene3D" id="3.40.50.720">
    <property type="entry name" value="NAD(P)-binding Rossmann-like Domain"/>
    <property type="match status" value="2"/>
</dbReference>
<evidence type="ECO:0000313" key="13">
    <source>
        <dbReference type="Proteomes" id="UP001138500"/>
    </source>
</evidence>
<feature type="region of interest" description="C-terminal hotdog fold" evidence="7">
    <location>
        <begin position="1024"/>
        <end position="1167"/>
    </location>
</feature>
<feature type="domain" description="PKS/mFAS DH" evidence="11">
    <location>
        <begin position="884"/>
        <end position="1167"/>
    </location>
</feature>
<dbReference type="Pfam" id="PF13602">
    <property type="entry name" value="ADH_zinc_N_2"/>
    <property type="match status" value="1"/>
</dbReference>
<dbReference type="Proteomes" id="UP001138500">
    <property type="component" value="Unassembled WGS sequence"/>
</dbReference>
<dbReference type="InterPro" id="IPR042104">
    <property type="entry name" value="PKS_dehydratase_sf"/>
</dbReference>
<feature type="active site" description="Proton donor; for dehydratase activity" evidence="7">
    <location>
        <position position="1085"/>
    </location>
</feature>
<dbReference type="GO" id="GO:0044550">
    <property type="term" value="P:secondary metabolite biosynthetic process"/>
    <property type="evidence" value="ECO:0007669"/>
    <property type="project" value="UniProtKB-ARBA"/>
</dbReference>
<dbReference type="Gene3D" id="3.40.47.10">
    <property type="match status" value="1"/>
</dbReference>
<dbReference type="InterPro" id="IPR013968">
    <property type="entry name" value="PKS_KR"/>
</dbReference>
<keyword evidence="13" id="KW-1185">Reference proteome</keyword>
<accession>A0A9W7SRE1</accession>
<sequence length="2446" mass="268265">MILDMTNTASPNNLPGDGYQIAIKGHHGHGVTSGHDSSATPDGYHLGGVLNGHGVTSNGLIDNHHSPKVHANVLTHDETTRNALERAMTGSDTQIPIAVCGMGCRLPGGLTSPDELWDFLLAKRDGRCRVPESRYNIDAYYSRTKKPGTVSTQYGYFLDESVELGALDMSFFSMTRSEVERADPQQRLMLEVAQEAFEDAGVTDWRGKTIGTYIGNFGQDWADMLGKETQPYGVHGIAGAGDFVVSNRLSYEFDLQGPRYCFDLFFRKSSADCFHSMTIRTACSSALVALNEACSAIDRGDCESALVGGVNLILAPAMSQAMQEQGVLSADGSCKTFSAEANGYARGEAATAIFIKPLADALRDGNPVQAVIRATSHNVDGKTPTMSQPSTDAQEALIRRAYALAGIDDFCKTAMVECHGTGTVTGDPIEAKAVARVFGDKGVYIGSVKPNIGHTEGASGMVSLLKMVKALQHRTIPPNIRFGTPNPQIPFKEAKLSVPTEPIPWPEDRLERVSINSFGIGGANAHVVLESAASYNVPSPAHQSPDWPQLLLFTANSSKSFANLVDKYKQWIERNPDKISDLAYTLARKRRQLPHRAFGIVNNGVLESVSERVKVNTSQKTNIVMVFTGQGAQWPQMGRELLQSNQVFRSTIRSLDQSLQCIDGEKPSYSIEEELKKPGKMSRVASAEFSQPLCTAVQIALVDALRAVGVHPDAVIGHSSGEIAAAKSSGRAPPSALFFSSVTGELLDSEHIFGPQYWQDNLESPVRFREAVLAIMRHDIGKNAIMIEIGPHGALAGPLRQISVSVNSLIPYVPAMARNQDCTASLLAAIGALHSHNASVNLDALFPTGSCLLGLPRYPFNHEESYWFESRLSKEWRNPQYPYHDLLGRRVAESSDTDPLWRNLLHISNAPWLRDHKVGENIVFPFCGYISVAGEAIRQVANADQAFVLRNILVSSALILSDGKPTEMMTTFSPHRLTDTLDSQWWNFTISAYNGRKWTKHCTGQVSALSTPPPEDKNEVEVLPRRLIVWKWFEKMAKGGLNLGPAFQTLETMATSTKGQQATGHVINGRQGDELNYYIHPTVLDSTLQILGAAAVNGYARKTKTWLPTAIDQIKVYKCASNMVTRVSASLSSNHSVIGDGYCTSGSRKVVEATGIRMSPADGTGPIDITEGHAASRCEWKPDVDFMNIHELFHAPSSRTDASSALRALGESCLRLSQLDLAQGTTDPDVLHLKKYVTWIESQVTTVATTQPLHTVELERQALMHQEDKLLKQLARTPAGTVAAAINEVSMNLRSLLAGNRLEDVLSQGSLDPVYAYLAHLERKDLITQLVHSKPNLRILEIGTSKGVSIHREVLQQLTREGGEVLCAKYTLTTPGFLAPETQEKLFVNMNYASLDIEENPLDQGFNEMEYDLVIAVNVLHETRKPQESLANMKRLLQPHGRLYLQELTPSSRWVDYLLGTLPLWWSSTTESPVSSLHRSREELEALLTSAGFDTPEAVILDAEPQQQLTTTFITKPISEPPSKRITVLLRDEGSMAQRILNHLARAGFEVTKCNLADDPPSGQDVLALLDLESAFLHGIEEADFLALKKFLLGLHEKGAGLLWATHLVDIGCQDPRYGQVLGFARSVRTEQLADFATCQVDDLARPESIDLLIQVLAKFQARQGDDELNPDYEWAIFNDRVQIARFHPFVLGDELLASEEPDDRVTLDVGTPGRINSLHYARHPRGELEDNEVEVQVYSAGLNFRDVLVALGIVELPVRLFGVEAAGVITRIGADVRPDDLQVGDRVFCFCRKDAFSTYTSTLADTCVRIPDSLCFDQAGTMLIPYVTAIYSLINVGRVTKGQTVLIHSACGGVGLAAIQVARMLEAEVYVTVGNQEKVEYLMDNYNIPRNRIFNSRDKSFVDGVMRETNGRGMDFILNSLSGELLHATWTCVATYGTLLEIGKRDYIGGGKLDMKPFLANRNCSCIDVDGLWGRVHVIRALLLAILEYYDQGYISPLPAKMFSAAQTQDAFRYMEKGLHIGRIGLTFRQSDGAAEIFQSVKRPRPFSFNGCASYLMVGGLGGLGRAVSTWMVDHGAREIIYMSRTAGLTNKDQSFVQELQSMGCTAKLVAGDVCKIEDVRMAMAAASFPLKGIVQMTMVVANENFTRMSRQAWAASLAPKVQGTWNLHNASVDAKVDLDFFLLFSSVSGIVGQAGQANYASGNSFLDAFAQYRNDLGLPASVVDMGAVEDAGWISEQEGLMGKMARSGFKPVLEQEVIDSMAVAMLVHNKPEKALDRSLAASSKNAFTFIHKNTFLVGLALLIPLHDPSNYVIWKKDRRMASYHNKFTVAAAAASTDVLKSYLKAAQADPSMLKTAEATHLFAVEIGRKLLDLLLRPQEDIKISMPLVDLGLDSLVALELRAWIKQVFSFDIPVLEMMGIGSLEILGQHAANEVYRFLTESSKA</sequence>
<dbReference type="Gene3D" id="3.40.366.10">
    <property type="entry name" value="Malonyl-Coenzyme A Acyl Carrier Protein, domain 2"/>
    <property type="match status" value="2"/>
</dbReference>
<evidence type="ECO:0000256" key="4">
    <source>
        <dbReference type="ARBA" id="ARBA00022857"/>
    </source>
</evidence>
<dbReference type="OrthoDB" id="329835at2759"/>
<dbReference type="InterPro" id="IPR014031">
    <property type="entry name" value="Ketoacyl_synth_C"/>
</dbReference>
<name>A0A9W7SRE1_9PEZI</name>
<comment type="caution">
    <text evidence="12">The sequence shown here is derived from an EMBL/GenBank/DDBJ whole genome shotgun (WGS) entry which is preliminary data.</text>
</comment>
<dbReference type="Pfam" id="PF14765">
    <property type="entry name" value="PS-DH"/>
    <property type="match status" value="1"/>
</dbReference>
<feature type="domain" description="Carrier" evidence="9">
    <location>
        <begin position="2359"/>
        <end position="2436"/>
    </location>
</feature>
<evidence type="ECO:0000259" key="10">
    <source>
        <dbReference type="PROSITE" id="PS52004"/>
    </source>
</evidence>
<proteinExistence type="predicted"/>
<keyword evidence="2" id="KW-0597">Phosphoprotein</keyword>
<feature type="active site" description="Proton acceptor; for dehydratase activity" evidence="7">
    <location>
        <position position="916"/>
    </location>
</feature>
<feature type="compositionally biased region" description="Polar residues" evidence="8">
    <location>
        <begin position="1"/>
        <end position="13"/>
    </location>
</feature>
<dbReference type="SMART" id="SM00823">
    <property type="entry name" value="PKS_PP"/>
    <property type="match status" value="1"/>
</dbReference>
<dbReference type="InterPro" id="IPR006162">
    <property type="entry name" value="Ppantetheine_attach_site"/>
</dbReference>
<dbReference type="SUPFAM" id="SSF53901">
    <property type="entry name" value="Thiolase-like"/>
    <property type="match status" value="1"/>
</dbReference>
<dbReference type="InterPro" id="IPR013154">
    <property type="entry name" value="ADH-like_N"/>
</dbReference>
<dbReference type="Pfam" id="PF00550">
    <property type="entry name" value="PP-binding"/>
    <property type="match status" value="1"/>
</dbReference>
<dbReference type="InterPro" id="IPR036736">
    <property type="entry name" value="ACP-like_sf"/>
</dbReference>
<dbReference type="Pfam" id="PF08659">
    <property type="entry name" value="KR"/>
    <property type="match status" value="1"/>
</dbReference>